<keyword evidence="1" id="KW-0812">Transmembrane</keyword>
<reference evidence="2 4" key="1">
    <citation type="submission" date="2016-01" db="EMBL/GenBank/DDBJ databases">
        <title>Biosynthesis of antibiotic leucinostatins and their inhibition on Phytophthora in bio-control Purpureocillium lilacinum.</title>
        <authorList>
            <person name="Wang G."/>
            <person name="Liu Z."/>
            <person name="Lin R."/>
            <person name="Li E."/>
            <person name="Mao Z."/>
            <person name="Ling J."/>
            <person name="Yin W."/>
            <person name="Xie B."/>
        </authorList>
    </citation>
    <scope>NUCLEOTIDE SEQUENCE [LARGE SCALE GENOMIC DNA]</scope>
    <source>
        <strain evidence="2">PLBJ-1</strain>
        <strain evidence="3">PLFJ-1</strain>
    </source>
</reference>
<proteinExistence type="predicted"/>
<evidence type="ECO:0000313" key="2">
    <source>
        <dbReference type="EMBL" id="OAQ75577.1"/>
    </source>
</evidence>
<dbReference type="Proteomes" id="UP000078240">
    <property type="component" value="Unassembled WGS sequence"/>
</dbReference>
<protein>
    <submittedName>
        <fullName evidence="2">Uncharacterized protein</fullName>
    </submittedName>
</protein>
<gene>
    <name evidence="2" type="ORF">VFPBJ_09550</name>
    <name evidence="3" type="ORF">VFPFJ_09658</name>
</gene>
<evidence type="ECO:0000256" key="1">
    <source>
        <dbReference type="SAM" id="Phobius"/>
    </source>
</evidence>
<dbReference type="Proteomes" id="UP000078340">
    <property type="component" value="Unassembled WGS sequence"/>
</dbReference>
<dbReference type="EMBL" id="LSBI01000009">
    <property type="protein sequence ID" value="OAQ81203.1"/>
    <property type="molecule type" value="Genomic_DNA"/>
</dbReference>
<dbReference type="AlphaFoldDB" id="A0A179GCL8"/>
<sequence length="142" mass="15818">MEWQSRQYILRFSRQHHHNNVVCAGAALIFFSSTYTLTVAQNVLVSVFHILSTFPRRVGAGGAREHGPARGPIPETWQCATSERSLRQRYPLKCRAPDAATTFWRKEGNCGDGSIRLGPVCEDRSGDAGVVRREAQSEIDTS</sequence>
<keyword evidence="1" id="KW-1133">Transmembrane helix</keyword>
<accession>A0A179GCL8</accession>
<comment type="caution">
    <text evidence="2">The sequence shown here is derived from an EMBL/GenBank/DDBJ whole genome shotgun (WGS) entry which is preliminary data.</text>
</comment>
<name>A0A179GCL8_PURLI</name>
<evidence type="ECO:0000313" key="3">
    <source>
        <dbReference type="EMBL" id="OAQ81203.1"/>
    </source>
</evidence>
<keyword evidence="1" id="KW-0472">Membrane</keyword>
<evidence type="ECO:0000313" key="4">
    <source>
        <dbReference type="Proteomes" id="UP000078240"/>
    </source>
</evidence>
<organism evidence="2 4">
    <name type="scientific">Purpureocillium lilacinum</name>
    <name type="common">Paecilomyces lilacinus</name>
    <dbReference type="NCBI Taxonomy" id="33203"/>
    <lineage>
        <taxon>Eukaryota</taxon>
        <taxon>Fungi</taxon>
        <taxon>Dikarya</taxon>
        <taxon>Ascomycota</taxon>
        <taxon>Pezizomycotina</taxon>
        <taxon>Sordariomycetes</taxon>
        <taxon>Hypocreomycetidae</taxon>
        <taxon>Hypocreales</taxon>
        <taxon>Ophiocordycipitaceae</taxon>
        <taxon>Purpureocillium</taxon>
    </lineage>
</organism>
<dbReference type="EMBL" id="LSBH01000008">
    <property type="protein sequence ID" value="OAQ75577.1"/>
    <property type="molecule type" value="Genomic_DNA"/>
</dbReference>
<feature type="transmembrane region" description="Helical" evidence="1">
    <location>
        <begin position="21"/>
        <end position="40"/>
    </location>
</feature>